<name>A0ABY5HG49_9GAMM</name>
<sequence>MPLQIDRLNLSFPASLGHRKHAISRLLRSELQRFDWPGPLNIAQLGLPALELSSHQSNLAIAGAIARQIHRSALQQVSDVTGGTA</sequence>
<proteinExistence type="predicted"/>
<keyword evidence="2" id="KW-1185">Reference proteome</keyword>
<organism evidence="1 2">
    <name type="scientific">Marinobacterium rhizophilum</name>
    <dbReference type="NCBI Taxonomy" id="420402"/>
    <lineage>
        <taxon>Bacteria</taxon>
        <taxon>Pseudomonadati</taxon>
        <taxon>Pseudomonadota</taxon>
        <taxon>Gammaproteobacteria</taxon>
        <taxon>Oceanospirillales</taxon>
        <taxon>Oceanospirillaceae</taxon>
        <taxon>Marinobacterium</taxon>
    </lineage>
</organism>
<reference evidence="1" key="1">
    <citation type="submission" date="2021-04" db="EMBL/GenBank/DDBJ databases">
        <title>Oceanospirillales bacteria with DddD are important DMSP degraders in coastal seawater.</title>
        <authorList>
            <person name="Liu J."/>
        </authorList>
    </citation>
    <scope>NUCLEOTIDE SEQUENCE</scope>
    <source>
        <strain evidence="1">D13-1</strain>
    </source>
</reference>
<evidence type="ECO:0000313" key="2">
    <source>
        <dbReference type="Proteomes" id="UP001058461"/>
    </source>
</evidence>
<dbReference type="Proteomes" id="UP001058461">
    <property type="component" value="Chromosome"/>
</dbReference>
<gene>
    <name evidence="1" type="ORF">KDW95_19045</name>
</gene>
<protein>
    <submittedName>
        <fullName evidence="1">Uncharacterized protein</fullName>
    </submittedName>
</protein>
<accession>A0ABY5HG49</accession>
<dbReference type="EMBL" id="CP073347">
    <property type="protein sequence ID" value="UTW11338.1"/>
    <property type="molecule type" value="Genomic_DNA"/>
</dbReference>
<dbReference type="RefSeq" id="WP_255853379.1">
    <property type="nucleotide sequence ID" value="NZ_CP073347.1"/>
</dbReference>
<evidence type="ECO:0000313" key="1">
    <source>
        <dbReference type="EMBL" id="UTW11338.1"/>
    </source>
</evidence>